<evidence type="ECO:0000313" key="2">
    <source>
        <dbReference type="EMBL" id="DAD72144.1"/>
    </source>
</evidence>
<organism evidence="2">
    <name type="scientific">Siphoviridae sp. ctTC45</name>
    <dbReference type="NCBI Taxonomy" id="2827573"/>
    <lineage>
        <taxon>Viruses</taxon>
        <taxon>Duplodnaviria</taxon>
        <taxon>Heunggongvirae</taxon>
        <taxon>Uroviricota</taxon>
        <taxon>Caudoviricetes</taxon>
    </lineage>
</organism>
<reference evidence="2" key="1">
    <citation type="journal article" date="2021" name="Proc. Natl. Acad. Sci. U.S.A.">
        <title>A Catalog of Tens of Thousands of Viruses from Human Metagenomes Reveals Hidden Associations with Chronic Diseases.</title>
        <authorList>
            <person name="Tisza M.J."/>
            <person name="Buck C.B."/>
        </authorList>
    </citation>
    <scope>NUCLEOTIDE SEQUENCE</scope>
    <source>
        <strain evidence="2">CtTC45</strain>
    </source>
</reference>
<evidence type="ECO:0000259" key="1">
    <source>
        <dbReference type="Pfam" id="PF10547"/>
    </source>
</evidence>
<name>A0A8S5LQJ0_9CAUD</name>
<dbReference type="Pfam" id="PF10547">
    <property type="entry name" value="P22_AR_N"/>
    <property type="match status" value="1"/>
</dbReference>
<proteinExistence type="predicted"/>
<accession>A0A8S5LQJ0</accession>
<feature type="domain" description="Antirepressor protein ant N-terminal" evidence="1">
    <location>
        <begin position="12"/>
        <end position="139"/>
    </location>
</feature>
<sequence>MKNIALETTNFDFYGDELIAVQDNATGEIYTSINAVLKGIGFKDRDQIRKRRDKWINDSLISKGIAKFTLPTQKMVTKNDTILFDEKDTYCISQRKLPIALAKINITPKMKQTQPELATKLELYQDKCADVLASVFIDKKSTNDINAEFLAESISNAITVALQPITERLEKIEQTQTNRYLSSRRYPSAWYKKIAPKYKMLMEYFDCTRSELYSNIYKELEDTYDVDINQIHEDYCYENNLLKDECYPMDAIEHHTQLRDALTLLIDSSLIKYGLQTEEQIKNFKRETLFDRPPIKQRITYIEDKI</sequence>
<dbReference type="EMBL" id="BK015895">
    <property type="protein sequence ID" value="DAD72144.1"/>
    <property type="molecule type" value="Genomic_DNA"/>
</dbReference>
<dbReference type="InterPro" id="IPR018875">
    <property type="entry name" value="Antirepressor_Ant_N"/>
</dbReference>
<protein>
    <recommendedName>
        <fullName evidence="1">Antirepressor protein ant N-terminal domain-containing protein</fullName>
    </recommendedName>
</protein>